<dbReference type="GO" id="GO:0016705">
    <property type="term" value="F:oxidoreductase activity, acting on paired donors, with incorporation or reduction of molecular oxygen"/>
    <property type="evidence" value="ECO:0007669"/>
    <property type="project" value="InterPro"/>
</dbReference>
<feature type="domain" description="Luciferase-like" evidence="1">
    <location>
        <begin position="8"/>
        <end position="306"/>
    </location>
</feature>
<dbReference type="InterPro" id="IPR036661">
    <property type="entry name" value="Luciferase-like_sf"/>
</dbReference>
<dbReference type="InterPro" id="IPR050564">
    <property type="entry name" value="F420-G6PD/mer"/>
</dbReference>
<dbReference type="InterPro" id="IPR011251">
    <property type="entry name" value="Luciferase-like_dom"/>
</dbReference>
<dbReference type="Pfam" id="PF00296">
    <property type="entry name" value="Bac_luciferase"/>
    <property type="match status" value="1"/>
</dbReference>
<dbReference type="SUPFAM" id="SSF51679">
    <property type="entry name" value="Bacterial luciferase-like"/>
    <property type="match status" value="1"/>
</dbReference>
<sequence>MKVMTALFSPTDAVRRAEELREAGASGVFTFEGPHDVFTPLVLASQVGGLDLMSNVAIAFPRNPIQLAHQAHDLQTLSEGRFVLGLGTQIRAQIEKRYGTEFDRPVERMKDLVGALRAIFHTWATGERLDFRGEFYRHTLMTPTFVPPPTPYGPPPIYLGALGPRLTRAAAEVADGLLVMPFGTTRFLHEHTMPRVRAGLAAAGRSEEEFEVVPEVIVSVTDGQNDDEHMSTRRLLAFYGSTPAYRPVLDAHRWGDLQPELNAMSKQGRWQEMTSLISDEILHTIAACGSLAEVAAHVRDRVNGVGDRVCLYQTGPIATDALAQIVDELAGRP</sequence>
<evidence type="ECO:0000259" key="1">
    <source>
        <dbReference type="Pfam" id="PF00296"/>
    </source>
</evidence>
<dbReference type="PANTHER" id="PTHR43244">
    <property type="match status" value="1"/>
</dbReference>
<dbReference type="AlphaFoldDB" id="A0AAE4U457"/>
<dbReference type="InterPro" id="IPR019919">
    <property type="entry name" value="Lucif-like_OxRdtase_MSMEG_2256"/>
</dbReference>
<dbReference type="CDD" id="cd01097">
    <property type="entry name" value="Tetrahydromethanopterin_reductase"/>
    <property type="match status" value="1"/>
</dbReference>
<comment type="caution">
    <text evidence="2">The sequence shown here is derived from an EMBL/GenBank/DDBJ whole genome shotgun (WGS) entry which is preliminary data.</text>
</comment>
<dbReference type="Proteomes" id="UP001185873">
    <property type="component" value="Unassembled WGS sequence"/>
</dbReference>
<organism evidence="2 3">
    <name type="scientific">Dietzia maris</name>
    <dbReference type="NCBI Taxonomy" id="37915"/>
    <lineage>
        <taxon>Bacteria</taxon>
        <taxon>Bacillati</taxon>
        <taxon>Actinomycetota</taxon>
        <taxon>Actinomycetes</taxon>
        <taxon>Mycobacteriales</taxon>
        <taxon>Dietziaceae</taxon>
        <taxon>Dietzia</taxon>
    </lineage>
</organism>
<dbReference type="PANTHER" id="PTHR43244:SF2">
    <property type="entry name" value="CONSERVED HYPOTHETICAL ALANINE AND PROLINE-RICH PROTEIN"/>
    <property type="match status" value="1"/>
</dbReference>
<proteinExistence type="predicted"/>
<accession>A0AAE4U457</accession>
<evidence type="ECO:0000313" key="3">
    <source>
        <dbReference type="Proteomes" id="UP001185873"/>
    </source>
</evidence>
<name>A0AAE4U457_9ACTN</name>
<dbReference type="RefSeq" id="WP_317468846.1">
    <property type="nucleotide sequence ID" value="NZ_JAWLKJ010000001.1"/>
</dbReference>
<gene>
    <name evidence="2" type="ORF">R3P82_05325</name>
</gene>
<protein>
    <submittedName>
        <fullName evidence="2">TIGR03617 family F420-dependent LLM class oxidoreductase</fullName>
        <ecNumber evidence="2">1.-.-.-</ecNumber>
    </submittedName>
</protein>
<keyword evidence="2" id="KW-0560">Oxidoreductase</keyword>
<dbReference type="EC" id="1.-.-.-" evidence="2"/>
<evidence type="ECO:0000313" key="2">
    <source>
        <dbReference type="EMBL" id="MDV6298527.1"/>
    </source>
</evidence>
<reference evidence="2" key="1">
    <citation type="submission" date="2023-10" db="EMBL/GenBank/DDBJ databases">
        <title>Development of a sustainable strategy for remediation of hydrocarbon-contaminated territories based on the waste exchange concept.</title>
        <authorList>
            <person name="Krivoruchko A."/>
        </authorList>
    </citation>
    <scope>NUCLEOTIDE SEQUENCE</scope>
    <source>
        <strain evidence="2">IEGM 1175</strain>
    </source>
</reference>
<dbReference type="EMBL" id="JAWLKJ010000001">
    <property type="protein sequence ID" value="MDV6298527.1"/>
    <property type="molecule type" value="Genomic_DNA"/>
</dbReference>
<dbReference type="Gene3D" id="3.20.20.30">
    <property type="entry name" value="Luciferase-like domain"/>
    <property type="match status" value="1"/>
</dbReference>
<dbReference type="NCBIfam" id="TIGR03617">
    <property type="entry name" value="F420_MSMEG_2256"/>
    <property type="match status" value="1"/>
</dbReference>